<evidence type="ECO:0000313" key="3">
    <source>
        <dbReference type="Proteomes" id="UP001374584"/>
    </source>
</evidence>
<keyword evidence="1" id="KW-0812">Transmembrane</keyword>
<keyword evidence="1" id="KW-1133">Transmembrane helix</keyword>
<keyword evidence="3" id="KW-1185">Reference proteome</keyword>
<dbReference type="Proteomes" id="UP001374584">
    <property type="component" value="Unassembled WGS sequence"/>
</dbReference>
<evidence type="ECO:0000256" key="1">
    <source>
        <dbReference type="SAM" id="Phobius"/>
    </source>
</evidence>
<reference evidence="2 3" key="1">
    <citation type="submission" date="2024-01" db="EMBL/GenBank/DDBJ databases">
        <title>The genomes of 5 underutilized Papilionoideae crops provide insights into root nodulation and disease resistanc.</title>
        <authorList>
            <person name="Jiang F."/>
        </authorList>
    </citation>
    <scope>NUCLEOTIDE SEQUENCE [LARGE SCALE GENOMIC DNA]</scope>
    <source>
        <strain evidence="2">JINMINGXINNONG_FW02</strain>
        <tissue evidence="2">Leaves</tissue>
    </source>
</reference>
<dbReference type="EMBL" id="JAYMYR010000003">
    <property type="protein sequence ID" value="KAK7374494.1"/>
    <property type="molecule type" value="Genomic_DNA"/>
</dbReference>
<feature type="transmembrane region" description="Helical" evidence="1">
    <location>
        <begin position="35"/>
        <end position="53"/>
    </location>
</feature>
<protein>
    <submittedName>
        <fullName evidence="2">Uncharacterized protein</fullName>
    </submittedName>
</protein>
<proteinExistence type="predicted"/>
<dbReference type="AlphaFoldDB" id="A0AAN9RK17"/>
<name>A0AAN9RK17_PHACN</name>
<accession>A0AAN9RK17</accession>
<keyword evidence="1" id="KW-0472">Membrane</keyword>
<organism evidence="2 3">
    <name type="scientific">Phaseolus coccineus</name>
    <name type="common">Scarlet runner bean</name>
    <name type="synonym">Phaseolus multiflorus</name>
    <dbReference type="NCBI Taxonomy" id="3886"/>
    <lineage>
        <taxon>Eukaryota</taxon>
        <taxon>Viridiplantae</taxon>
        <taxon>Streptophyta</taxon>
        <taxon>Embryophyta</taxon>
        <taxon>Tracheophyta</taxon>
        <taxon>Spermatophyta</taxon>
        <taxon>Magnoliopsida</taxon>
        <taxon>eudicotyledons</taxon>
        <taxon>Gunneridae</taxon>
        <taxon>Pentapetalae</taxon>
        <taxon>rosids</taxon>
        <taxon>fabids</taxon>
        <taxon>Fabales</taxon>
        <taxon>Fabaceae</taxon>
        <taxon>Papilionoideae</taxon>
        <taxon>50 kb inversion clade</taxon>
        <taxon>NPAAA clade</taxon>
        <taxon>indigoferoid/millettioid clade</taxon>
        <taxon>Phaseoleae</taxon>
        <taxon>Phaseolus</taxon>
    </lineage>
</organism>
<evidence type="ECO:0000313" key="2">
    <source>
        <dbReference type="EMBL" id="KAK7374494.1"/>
    </source>
</evidence>
<comment type="caution">
    <text evidence="2">The sequence shown here is derived from an EMBL/GenBank/DDBJ whole genome shotgun (WGS) entry which is preliminary data.</text>
</comment>
<gene>
    <name evidence="2" type="ORF">VNO80_07924</name>
</gene>
<sequence length="66" mass="7973">MRQFTGLQSLVGTELTKLEEKTIQFSHGEFVTVKLLYFFYHFTGFLLTFRMYFCKENRMVVLTRYS</sequence>